<feature type="domain" description="Methyltransferase" evidence="4">
    <location>
        <begin position="44"/>
        <end position="137"/>
    </location>
</feature>
<evidence type="ECO:0000256" key="3">
    <source>
        <dbReference type="ARBA" id="ARBA00022691"/>
    </source>
</evidence>
<evidence type="ECO:0000313" key="5">
    <source>
        <dbReference type="EMBL" id="TEA03979.1"/>
    </source>
</evidence>
<dbReference type="Proteomes" id="UP000294604">
    <property type="component" value="Unassembled WGS sequence"/>
</dbReference>
<keyword evidence="1 5" id="KW-0489">Methyltransferase</keyword>
<protein>
    <submittedName>
        <fullName evidence="5">Bifunctional 3-demethylubiquinone-9 3-methyltransferase/ 2-octaprenyl-6-hydroxy phenol methylase</fullName>
    </submittedName>
</protein>
<dbReference type="InterPro" id="IPR041698">
    <property type="entry name" value="Methyltransf_25"/>
</dbReference>
<dbReference type="Gene3D" id="3.40.50.150">
    <property type="entry name" value="Vaccinia Virus protein VP39"/>
    <property type="match status" value="1"/>
</dbReference>
<evidence type="ECO:0000259" key="4">
    <source>
        <dbReference type="Pfam" id="PF13649"/>
    </source>
</evidence>
<sequence>MYKLAYRFGVTPWEDAGSQSGFRGHLAAILDRESMSPVAALGALDIGCGTGDHSIEMAVRGWQVTGVDAVEKAVEKARVKAQNAGVEVRFVIGDVTDLPESIGRGYGFVLDVGCFHGLGDAARVAYAREITAVTDPGASFLMFAFSPGRRGPLPRGASPDEVEQIFTGWQLTTQEIADTEGLVAPIRKMKPRWFHLTRTE</sequence>
<organism evidence="5 6">
    <name type="scientific">Mycobacteroides salmoniphilum</name>
    <dbReference type="NCBI Taxonomy" id="404941"/>
    <lineage>
        <taxon>Bacteria</taxon>
        <taxon>Bacillati</taxon>
        <taxon>Actinomycetota</taxon>
        <taxon>Actinomycetes</taxon>
        <taxon>Mycobacteriales</taxon>
        <taxon>Mycobacteriaceae</taxon>
        <taxon>Mycobacteroides</taxon>
    </lineage>
</organism>
<accession>A0A4R8SUA7</accession>
<keyword evidence="2 5" id="KW-0808">Transferase</keyword>
<reference evidence="5 6" key="1">
    <citation type="journal article" date="2019" name="Sci. Rep.">
        <title>Extended insight into the Mycobacterium chelonae-abscessus complex through whole genome sequencing of Mycobacterium salmoniphilum outbreak and Mycobacterium salmoniphilum-like strains.</title>
        <authorList>
            <person name="Behra P.R.K."/>
            <person name="Das S."/>
            <person name="Pettersson B.M.F."/>
            <person name="Shirreff L."/>
            <person name="DuCote T."/>
            <person name="Jacobsson K.G."/>
            <person name="Ennis D.G."/>
            <person name="Kirsebom L.A."/>
        </authorList>
    </citation>
    <scope>NUCLEOTIDE SEQUENCE [LARGE SCALE GENOMIC DNA]</scope>
    <source>
        <strain evidence="5 6">CCUG 60884</strain>
    </source>
</reference>
<comment type="caution">
    <text evidence="5">The sequence shown here is derived from an EMBL/GenBank/DDBJ whole genome shotgun (WGS) entry which is preliminary data.</text>
</comment>
<dbReference type="EMBL" id="PECL01000008">
    <property type="protein sequence ID" value="TEA03979.1"/>
    <property type="molecule type" value="Genomic_DNA"/>
</dbReference>
<gene>
    <name evidence="5" type="ORF">CCUG60884_02842</name>
</gene>
<keyword evidence="5" id="KW-0830">Ubiquinone</keyword>
<dbReference type="Pfam" id="PF13649">
    <property type="entry name" value="Methyltransf_25"/>
    <property type="match status" value="1"/>
</dbReference>
<dbReference type="SUPFAM" id="SSF53335">
    <property type="entry name" value="S-adenosyl-L-methionine-dependent methyltransferases"/>
    <property type="match status" value="1"/>
</dbReference>
<dbReference type="GO" id="GO:0008168">
    <property type="term" value="F:methyltransferase activity"/>
    <property type="evidence" value="ECO:0007669"/>
    <property type="project" value="UniProtKB-KW"/>
</dbReference>
<evidence type="ECO:0000256" key="2">
    <source>
        <dbReference type="ARBA" id="ARBA00022679"/>
    </source>
</evidence>
<dbReference type="PANTHER" id="PTHR43464">
    <property type="entry name" value="METHYLTRANSFERASE"/>
    <property type="match status" value="1"/>
</dbReference>
<dbReference type="PANTHER" id="PTHR43464:SF19">
    <property type="entry name" value="UBIQUINONE BIOSYNTHESIS O-METHYLTRANSFERASE, MITOCHONDRIAL"/>
    <property type="match status" value="1"/>
</dbReference>
<dbReference type="AlphaFoldDB" id="A0A4R8SUA7"/>
<dbReference type="CDD" id="cd02440">
    <property type="entry name" value="AdoMet_MTases"/>
    <property type="match status" value="1"/>
</dbReference>
<evidence type="ECO:0000313" key="6">
    <source>
        <dbReference type="Proteomes" id="UP000294604"/>
    </source>
</evidence>
<keyword evidence="3" id="KW-0949">S-adenosyl-L-methionine</keyword>
<name>A0A4R8SUA7_9MYCO</name>
<dbReference type="InterPro" id="IPR029063">
    <property type="entry name" value="SAM-dependent_MTases_sf"/>
</dbReference>
<proteinExistence type="predicted"/>
<dbReference type="GO" id="GO:0032259">
    <property type="term" value="P:methylation"/>
    <property type="evidence" value="ECO:0007669"/>
    <property type="project" value="UniProtKB-KW"/>
</dbReference>
<evidence type="ECO:0000256" key="1">
    <source>
        <dbReference type="ARBA" id="ARBA00022603"/>
    </source>
</evidence>
<dbReference type="RefSeq" id="WP_234880998.1">
    <property type="nucleotide sequence ID" value="NZ_JAPDRC010000003.1"/>
</dbReference>